<dbReference type="Gene3D" id="1.10.10.2840">
    <property type="entry name" value="PucR C-terminal helix-turn-helix domain"/>
    <property type="match status" value="1"/>
</dbReference>
<dbReference type="InterPro" id="IPR051448">
    <property type="entry name" value="CdaR-like_regulators"/>
</dbReference>
<keyword evidence="4" id="KW-1185">Reference proteome</keyword>
<dbReference type="RefSeq" id="WP_166149591.1">
    <property type="nucleotide sequence ID" value="NZ_JAAOIW010000004.1"/>
</dbReference>
<evidence type="ECO:0000313" key="4">
    <source>
        <dbReference type="Proteomes" id="UP001165962"/>
    </source>
</evidence>
<dbReference type="InterPro" id="IPR042070">
    <property type="entry name" value="PucR_C-HTH_sf"/>
</dbReference>
<reference evidence="3" key="1">
    <citation type="submission" date="2020-03" db="EMBL/GenBank/DDBJ databases">
        <title>Draft sequencing of Paenibacilllus sp. S3N08.</title>
        <authorList>
            <person name="Kim D.-U."/>
        </authorList>
    </citation>
    <scope>NUCLEOTIDE SEQUENCE</scope>
    <source>
        <strain evidence="3">S3N08</strain>
    </source>
</reference>
<dbReference type="InterPro" id="IPR012914">
    <property type="entry name" value="PucR_dom"/>
</dbReference>
<dbReference type="Pfam" id="PF13556">
    <property type="entry name" value="HTH_30"/>
    <property type="match status" value="1"/>
</dbReference>
<evidence type="ECO:0000259" key="2">
    <source>
        <dbReference type="Pfam" id="PF13556"/>
    </source>
</evidence>
<evidence type="ECO:0000313" key="3">
    <source>
        <dbReference type="EMBL" id="NHN30454.1"/>
    </source>
</evidence>
<feature type="domain" description="PucR C-terminal helix-turn-helix" evidence="2">
    <location>
        <begin position="465"/>
        <end position="520"/>
    </location>
</feature>
<gene>
    <name evidence="3" type="ORF">G9U52_11480</name>
</gene>
<evidence type="ECO:0000259" key="1">
    <source>
        <dbReference type="Pfam" id="PF07905"/>
    </source>
</evidence>
<dbReference type="Proteomes" id="UP001165962">
    <property type="component" value="Unassembled WGS sequence"/>
</dbReference>
<dbReference type="InterPro" id="IPR025736">
    <property type="entry name" value="PucR_C-HTH_dom"/>
</dbReference>
<sequence length="527" mass="60148">MDITIQEALKVYPLSEGKLVAGAQGVSRIISALNLMDAPDIYNWMKEGELLLTTGYAIKDSPDHFVSLLQNLNAKGSSGLGIKLGRYWKEIPAVVLEEADRLHFPLIELPFEITFAEQITALFHFQYERNTKKLNQVLDMQKQLVDFALQANENSDYFMEISAILQSPFAVLDASGKILHNSTGCTEQVLLKTWPWEPEYLVSRIQGKMTYRIPLLKSRHCLGYFLVMSQNLSDTSMDKGVFHQAAVILSYHLEAIQNQESLASDYRLGNAIERFLQEKLSMEGLMEQAHTFEGDIWKATYVCMLTPLHSGVGDKSWKNSVIQSLHKAMKDYPKLVALESHHLFVHNKLLSLFALPEKNSVDYTFVEQLAGSYAQLLGLLTDGAQQSFTSSIQFKAEQLMEGYEQCLEAHRISEQLGLEQNVIFFPDLEFIYILRHVPVQVMAKYNRSLLHPLMLKEADYIAEMLRTLESYFANNGQINDTAKELYIHRNTVLYRLEKIGELLNIDLKNPNDLLKIKLALMFKRLLP</sequence>
<name>A0ABX0J5L9_9BACL</name>
<feature type="domain" description="Purine catabolism PurC-like" evidence="1">
    <location>
        <begin position="9"/>
        <end position="121"/>
    </location>
</feature>
<comment type="caution">
    <text evidence="3">The sequence shown here is derived from an EMBL/GenBank/DDBJ whole genome shotgun (WGS) entry which is preliminary data.</text>
</comment>
<protein>
    <submittedName>
        <fullName evidence="3">PucR family transcriptional regulator</fullName>
    </submittedName>
</protein>
<proteinExistence type="predicted"/>
<dbReference type="EMBL" id="JAAOIW010000004">
    <property type="protein sequence ID" value="NHN30454.1"/>
    <property type="molecule type" value="Genomic_DNA"/>
</dbReference>
<accession>A0ABX0J5L9</accession>
<dbReference type="Gene3D" id="3.30.450.20">
    <property type="entry name" value="PAS domain"/>
    <property type="match status" value="1"/>
</dbReference>
<organism evidence="3 4">
    <name type="scientific">Paenibacillus agricola</name>
    <dbReference type="NCBI Taxonomy" id="2716264"/>
    <lineage>
        <taxon>Bacteria</taxon>
        <taxon>Bacillati</taxon>
        <taxon>Bacillota</taxon>
        <taxon>Bacilli</taxon>
        <taxon>Bacillales</taxon>
        <taxon>Paenibacillaceae</taxon>
        <taxon>Paenibacillus</taxon>
    </lineage>
</organism>
<dbReference type="PANTHER" id="PTHR33744:SF1">
    <property type="entry name" value="DNA-BINDING TRANSCRIPTIONAL ACTIVATOR ADER"/>
    <property type="match status" value="1"/>
</dbReference>
<dbReference type="PANTHER" id="PTHR33744">
    <property type="entry name" value="CARBOHYDRATE DIACID REGULATOR"/>
    <property type="match status" value="1"/>
</dbReference>
<dbReference type="Pfam" id="PF07905">
    <property type="entry name" value="PucR"/>
    <property type="match status" value="1"/>
</dbReference>